<dbReference type="Proteomes" id="UP000186878">
    <property type="component" value="Unassembled WGS sequence"/>
</dbReference>
<dbReference type="STRING" id="404433.BTW07_05635"/>
<gene>
    <name evidence="1" type="ORF">BTW07_05635</name>
</gene>
<dbReference type="EMBL" id="MSDO01000005">
    <property type="protein sequence ID" value="OLO05095.1"/>
    <property type="molecule type" value="Genomic_DNA"/>
</dbReference>
<proteinExistence type="predicted"/>
<accession>A0A1Q8SUG3</accession>
<dbReference type="OrthoDB" id="2656750at2"/>
<dbReference type="AlphaFoldDB" id="A0A1Q8SUG3"/>
<keyword evidence="2" id="KW-1185">Reference proteome</keyword>
<comment type="caution">
    <text evidence="1">The sequence shown here is derived from an EMBL/GenBank/DDBJ whole genome shotgun (WGS) entry which is preliminary data.</text>
</comment>
<reference evidence="1 2" key="1">
    <citation type="submission" date="2016-12" db="EMBL/GenBank/DDBJ databases">
        <title>Draft genome sequences of strains Salinicola socius SMB35, Salinicola sp. MH3R3-1 and Chromohalobacter sp. SMB17 from the Verkhnekamsk potash mining region of Russia.</title>
        <authorList>
            <person name="Mavrodi D.V."/>
            <person name="Olsson B.E."/>
            <person name="Korsakova E.S."/>
            <person name="Pyankova A."/>
            <person name="Mavrodi O.V."/>
            <person name="Plotnikova E.G."/>
        </authorList>
    </citation>
    <scope>NUCLEOTIDE SEQUENCE [LARGE SCALE GENOMIC DNA]</scope>
    <source>
        <strain evidence="1 2">SMB35</strain>
    </source>
</reference>
<name>A0A1Q8SUG3_9GAMM</name>
<evidence type="ECO:0000313" key="2">
    <source>
        <dbReference type="Proteomes" id="UP000186878"/>
    </source>
</evidence>
<sequence>MPLFCLTYDLVKRRDYQKLYDELDNFGAIETTESQWFFKATGTNAKKLREHFQHFIDNDDRLMVLRVANVADEPAWSGIRLLASPNDL</sequence>
<evidence type="ECO:0000313" key="1">
    <source>
        <dbReference type="EMBL" id="OLO05095.1"/>
    </source>
</evidence>
<organism evidence="1 2">
    <name type="scientific">Salinicola socius</name>
    <dbReference type="NCBI Taxonomy" id="404433"/>
    <lineage>
        <taxon>Bacteria</taxon>
        <taxon>Pseudomonadati</taxon>
        <taxon>Pseudomonadota</taxon>
        <taxon>Gammaproteobacteria</taxon>
        <taxon>Oceanospirillales</taxon>
        <taxon>Halomonadaceae</taxon>
        <taxon>Salinicola</taxon>
    </lineage>
</organism>
<protein>
    <submittedName>
        <fullName evidence="1">Uncharacterized protein</fullName>
    </submittedName>
</protein>